<proteinExistence type="predicted"/>
<evidence type="ECO:0000313" key="3">
    <source>
        <dbReference type="Proteomes" id="UP000232654"/>
    </source>
</evidence>
<sequence>MSIETSIIYTTSDGKQFNSRQEAETHEQWLADEPEAREADRQRGWTDYTPPQPEWKPEPKPATPDITDHDGPRSVSEADWLEFNTEANDYGVPDRAGLQSVIDVIGEHYLHLAREWGWNDTEVRDAMYVETKQRGWCRE</sequence>
<feature type="compositionally biased region" description="Polar residues" evidence="1">
    <location>
        <begin position="1"/>
        <end position="20"/>
    </location>
</feature>
<comment type="caution">
    <text evidence="2">The sequence shown here is derived from an EMBL/GenBank/DDBJ whole genome shotgun (WGS) entry which is preliminary data.</text>
</comment>
<evidence type="ECO:0000313" key="2">
    <source>
        <dbReference type="EMBL" id="PKC90530.1"/>
    </source>
</evidence>
<name>A0A2N0T3B4_BIFLN</name>
<gene>
    <name evidence="2" type="ORF">APC1503_0400</name>
</gene>
<organism evidence="2 3">
    <name type="scientific">Bifidobacterium longum</name>
    <dbReference type="NCBI Taxonomy" id="216816"/>
    <lineage>
        <taxon>Bacteria</taxon>
        <taxon>Bacillati</taxon>
        <taxon>Actinomycetota</taxon>
        <taxon>Actinomycetes</taxon>
        <taxon>Bifidobacteriales</taxon>
        <taxon>Bifidobacteriaceae</taxon>
        <taxon>Bifidobacterium</taxon>
    </lineage>
</organism>
<dbReference type="Proteomes" id="UP000232654">
    <property type="component" value="Unassembled WGS sequence"/>
</dbReference>
<accession>A0A2N0T3B4</accession>
<dbReference type="EMBL" id="PJDT01000009">
    <property type="protein sequence ID" value="PKC90530.1"/>
    <property type="molecule type" value="Genomic_DNA"/>
</dbReference>
<feature type="region of interest" description="Disordered" evidence="1">
    <location>
        <begin position="1"/>
        <end position="74"/>
    </location>
</feature>
<dbReference type="RefSeq" id="WP_101011037.1">
    <property type="nucleotide sequence ID" value="NZ_PJDT01000009.1"/>
</dbReference>
<feature type="compositionally biased region" description="Basic and acidic residues" evidence="1">
    <location>
        <begin position="21"/>
        <end position="44"/>
    </location>
</feature>
<dbReference type="AlphaFoldDB" id="A0A2N0T3B4"/>
<protein>
    <submittedName>
        <fullName evidence="2">Uncharacterized protein</fullName>
    </submittedName>
</protein>
<reference evidence="2 3" key="1">
    <citation type="submission" date="2017-12" db="EMBL/GenBank/DDBJ databases">
        <title>Bifidobacterium longum APC/DPC strains.</title>
        <authorList>
            <person name="Arboleya S."/>
        </authorList>
    </citation>
    <scope>NUCLEOTIDE SEQUENCE [LARGE SCALE GENOMIC DNA]</scope>
    <source>
        <strain evidence="2 3">APC1503</strain>
    </source>
</reference>
<evidence type="ECO:0000256" key="1">
    <source>
        <dbReference type="SAM" id="MobiDB-lite"/>
    </source>
</evidence>